<evidence type="ECO:0000256" key="1">
    <source>
        <dbReference type="ARBA" id="ARBA00009437"/>
    </source>
</evidence>
<dbReference type="InterPro" id="IPR000847">
    <property type="entry name" value="LysR_HTH_N"/>
</dbReference>
<dbReference type="CDD" id="cd05466">
    <property type="entry name" value="PBP2_LTTR_substrate"/>
    <property type="match status" value="1"/>
</dbReference>
<keyword evidence="4" id="KW-0804">Transcription</keyword>
<evidence type="ECO:0000256" key="4">
    <source>
        <dbReference type="ARBA" id="ARBA00023163"/>
    </source>
</evidence>
<feature type="domain" description="HTH lysR-type" evidence="5">
    <location>
        <begin position="5"/>
        <end position="62"/>
    </location>
</feature>
<dbReference type="PROSITE" id="PS50931">
    <property type="entry name" value="HTH_LYSR"/>
    <property type="match status" value="1"/>
</dbReference>
<dbReference type="InterPro" id="IPR036388">
    <property type="entry name" value="WH-like_DNA-bd_sf"/>
</dbReference>
<dbReference type="InterPro" id="IPR036390">
    <property type="entry name" value="WH_DNA-bd_sf"/>
</dbReference>
<reference evidence="6 7" key="1">
    <citation type="journal article" date="2024" name="Int. J. Syst. Evol. Microbiol.">
        <title>Paenibacillus hexagrammi sp. nov., a novel bacterium isolated from the gut content of Hexagrammos agrammus.</title>
        <authorList>
            <person name="Jung H.K."/>
            <person name="Kim D.G."/>
            <person name="Zin H."/>
            <person name="Park J."/>
            <person name="Jung H."/>
            <person name="Kim Y.O."/>
            <person name="Kong H.J."/>
            <person name="Kim J.W."/>
            <person name="Kim Y.S."/>
        </authorList>
    </citation>
    <scope>NUCLEOTIDE SEQUENCE [LARGE SCALE GENOMIC DNA]</scope>
    <source>
        <strain evidence="6 7">YPD9-1</strain>
    </source>
</reference>
<sequence>MIEQMDGRSMRTFVAVLEERSLSKAAARLGYVQSTITAQIQQMEQLMGVRLFQRLPRGVEPTEAGKAIAPFAYRFLQLGQSLQDQLSGLDEPKGPVRMRALESFCVPHLPQLLPAFIRQYPQIELHFETGFQHDIVEEVNAYRIDLGIVPSDPQLPQMEFIPLFSDELVWVAASELACGMQDGEWGNLPQVKVISYGGRCIYHHIVERELQKKGVIHFSVMEFDSLEMIKQTVICGMGAALLPFSSVQAEIASGRLTRVKTDTSIPINHGLICMKDRELSTAARIWKDRLLDWFQT</sequence>
<dbReference type="PANTHER" id="PTHR30126:SF40">
    <property type="entry name" value="HTH-TYPE TRANSCRIPTIONAL REGULATOR GLTR"/>
    <property type="match status" value="1"/>
</dbReference>
<organism evidence="6 7">
    <name type="scientific">Paenibacillus hexagrammi</name>
    <dbReference type="NCBI Taxonomy" id="2908839"/>
    <lineage>
        <taxon>Bacteria</taxon>
        <taxon>Bacillati</taxon>
        <taxon>Bacillota</taxon>
        <taxon>Bacilli</taxon>
        <taxon>Bacillales</taxon>
        <taxon>Paenibacillaceae</taxon>
        <taxon>Paenibacillus</taxon>
    </lineage>
</organism>
<dbReference type="PANTHER" id="PTHR30126">
    <property type="entry name" value="HTH-TYPE TRANSCRIPTIONAL REGULATOR"/>
    <property type="match status" value="1"/>
</dbReference>
<dbReference type="PRINTS" id="PR00039">
    <property type="entry name" value="HTHLYSR"/>
</dbReference>
<dbReference type="EMBL" id="CP090978">
    <property type="protein sequence ID" value="UJF32554.1"/>
    <property type="molecule type" value="Genomic_DNA"/>
</dbReference>
<dbReference type="SUPFAM" id="SSF46785">
    <property type="entry name" value="Winged helix' DNA-binding domain"/>
    <property type="match status" value="1"/>
</dbReference>
<comment type="similarity">
    <text evidence="1">Belongs to the LysR transcriptional regulatory family.</text>
</comment>
<evidence type="ECO:0000256" key="2">
    <source>
        <dbReference type="ARBA" id="ARBA00023015"/>
    </source>
</evidence>
<gene>
    <name evidence="6" type="ORF">L0M14_23320</name>
</gene>
<dbReference type="RefSeq" id="WP_235118903.1">
    <property type="nucleotide sequence ID" value="NZ_CP090978.1"/>
</dbReference>
<accession>A0ABY3SEY4</accession>
<evidence type="ECO:0000313" key="6">
    <source>
        <dbReference type="EMBL" id="UJF32554.1"/>
    </source>
</evidence>
<keyword evidence="3" id="KW-0238">DNA-binding</keyword>
<dbReference type="Gene3D" id="1.10.10.10">
    <property type="entry name" value="Winged helix-like DNA-binding domain superfamily/Winged helix DNA-binding domain"/>
    <property type="match status" value="1"/>
</dbReference>
<proteinExistence type="inferred from homology"/>
<evidence type="ECO:0000313" key="7">
    <source>
        <dbReference type="Proteomes" id="UP001649230"/>
    </source>
</evidence>
<dbReference type="InterPro" id="IPR005119">
    <property type="entry name" value="LysR_subst-bd"/>
</dbReference>
<keyword evidence="2" id="KW-0805">Transcription regulation</keyword>
<keyword evidence="7" id="KW-1185">Reference proteome</keyword>
<name>A0ABY3SEY4_9BACL</name>
<dbReference type="Gene3D" id="3.40.190.10">
    <property type="entry name" value="Periplasmic binding protein-like II"/>
    <property type="match status" value="2"/>
</dbReference>
<evidence type="ECO:0000256" key="3">
    <source>
        <dbReference type="ARBA" id="ARBA00023125"/>
    </source>
</evidence>
<dbReference type="Pfam" id="PF03466">
    <property type="entry name" value="LysR_substrate"/>
    <property type="match status" value="1"/>
</dbReference>
<dbReference type="SUPFAM" id="SSF53850">
    <property type="entry name" value="Periplasmic binding protein-like II"/>
    <property type="match status" value="1"/>
</dbReference>
<protein>
    <submittedName>
        <fullName evidence="6">LysR family transcriptional regulator</fullName>
    </submittedName>
</protein>
<dbReference type="Proteomes" id="UP001649230">
    <property type="component" value="Chromosome"/>
</dbReference>
<evidence type="ECO:0000259" key="5">
    <source>
        <dbReference type="PROSITE" id="PS50931"/>
    </source>
</evidence>
<dbReference type="Pfam" id="PF00126">
    <property type="entry name" value="HTH_1"/>
    <property type="match status" value="1"/>
</dbReference>